<organism evidence="2 3">
    <name type="scientific">Aspergillus parasiticus</name>
    <dbReference type="NCBI Taxonomy" id="5067"/>
    <lineage>
        <taxon>Eukaryota</taxon>
        <taxon>Fungi</taxon>
        <taxon>Dikarya</taxon>
        <taxon>Ascomycota</taxon>
        <taxon>Pezizomycotina</taxon>
        <taxon>Eurotiomycetes</taxon>
        <taxon>Eurotiomycetidae</taxon>
        <taxon>Eurotiales</taxon>
        <taxon>Aspergillaceae</taxon>
        <taxon>Aspergillus</taxon>
        <taxon>Aspergillus subgen. Circumdati</taxon>
    </lineage>
</organism>
<protein>
    <submittedName>
        <fullName evidence="2">Uncharacterized protein</fullName>
    </submittedName>
</protein>
<dbReference type="Proteomes" id="UP000326532">
    <property type="component" value="Unassembled WGS sequence"/>
</dbReference>
<name>A0A5N6DYT0_ASPPA</name>
<dbReference type="AlphaFoldDB" id="A0A5N6DYT0"/>
<evidence type="ECO:0000256" key="1">
    <source>
        <dbReference type="SAM" id="Phobius"/>
    </source>
</evidence>
<proteinExistence type="predicted"/>
<keyword evidence="1" id="KW-1133">Transmembrane helix</keyword>
<dbReference type="EMBL" id="ML734945">
    <property type="protein sequence ID" value="KAB8209743.1"/>
    <property type="molecule type" value="Genomic_DNA"/>
</dbReference>
<keyword evidence="1" id="KW-0472">Membrane</keyword>
<feature type="transmembrane region" description="Helical" evidence="1">
    <location>
        <begin position="29"/>
        <end position="49"/>
    </location>
</feature>
<sequence length="74" mass="8642">MERLGVMGCLYFSNDDWGVGSNPWLRVTWTWNMLVILFWMSLLYPLLLFTHGGVPSRSIVFIKENCILSIYNLL</sequence>
<keyword evidence="3" id="KW-1185">Reference proteome</keyword>
<dbReference type="VEuPathDB" id="FungiDB:BDV34DRAFT_7050"/>
<accession>A0A5N6DYT0</accession>
<evidence type="ECO:0000313" key="2">
    <source>
        <dbReference type="EMBL" id="KAB8209743.1"/>
    </source>
</evidence>
<reference evidence="2 3" key="1">
    <citation type="submission" date="2019-04" db="EMBL/GenBank/DDBJ databases">
        <title>Fungal friends and foes A comparative genomics study of 23 Aspergillus species from section Flavi.</title>
        <authorList>
            <consortium name="DOE Joint Genome Institute"/>
            <person name="Kjaerbolling I."/>
            <person name="Vesth T.C."/>
            <person name="Frisvad J.C."/>
            <person name="Nybo J.L."/>
            <person name="Theobald S."/>
            <person name="Kildgaard S."/>
            <person name="Petersen T.I."/>
            <person name="Kuo A."/>
            <person name="Sato A."/>
            <person name="Lyhne E.K."/>
            <person name="Kogle M.E."/>
            <person name="Wiebenga A."/>
            <person name="Kun R.S."/>
            <person name="Lubbers R.J."/>
            <person name="Makela M.R."/>
            <person name="Barry K."/>
            <person name="Chovatia M."/>
            <person name="Clum A."/>
            <person name="Daum C."/>
            <person name="Haridas S."/>
            <person name="He G."/>
            <person name="LaButti K."/>
            <person name="Lipzen A."/>
            <person name="Mondo S."/>
            <person name="Pangilinan J."/>
            <person name="Riley R."/>
            <person name="Salamov A."/>
            <person name="Simmons B.A."/>
            <person name="Magnuson J.K."/>
            <person name="Henrissat B."/>
            <person name="Mortensen U.H."/>
            <person name="Larsen T.O."/>
            <person name="De vries R.P."/>
            <person name="Grigoriev I.V."/>
            <person name="Machida M."/>
            <person name="Baker S.E."/>
            <person name="Andersen M.R."/>
        </authorList>
    </citation>
    <scope>NUCLEOTIDE SEQUENCE [LARGE SCALE GENOMIC DNA]</scope>
    <source>
        <strain evidence="2 3">CBS 117618</strain>
    </source>
</reference>
<keyword evidence="1" id="KW-0812">Transmembrane</keyword>
<gene>
    <name evidence="2" type="ORF">BDV34DRAFT_7050</name>
</gene>
<evidence type="ECO:0000313" key="3">
    <source>
        <dbReference type="Proteomes" id="UP000326532"/>
    </source>
</evidence>